<sequence length="129" mass="14750">MQQKALPYYFIISVTVGTLIYSAQKLGVKLPSVVNNYVNDFLIIPIVLTICLFILQWSRGDKSYQISLGVILYICVVYSIVFELILPNYYSRYTADVIDVMLYFAGGFVFFVLQKIGANRQEKLVKTPE</sequence>
<dbReference type="EMBL" id="CP122539">
    <property type="protein sequence ID" value="WGH76737.1"/>
    <property type="molecule type" value="Genomic_DNA"/>
</dbReference>
<feature type="transmembrane region" description="Helical" evidence="1">
    <location>
        <begin position="36"/>
        <end position="55"/>
    </location>
</feature>
<keyword evidence="1" id="KW-0472">Membrane</keyword>
<evidence type="ECO:0000256" key="1">
    <source>
        <dbReference type="SAM" id="Phobius"/>
    </source>
</evidence>
<reference evidence="2 3" key="1">
    <citation type="submission" date="2023-04" db="EMBL/GenBank/DDBJ databases">
        <title>Tenacibaculum tangerinum sp. nov., isolated from sea tidal flat of South Korea.</title>
        <authorList>
            <person name="Lee S.H."/>
            <person name="Kim J.-J."/>
        </authorList>
    </citation>
    <scope>NUCLEOTIDE SEQUENCE [LARGE SCALE GENOMIC DNA]</scope>
    <source>
        <strain evidence="2 3">GRR-S3-23</strain>
    </source>
</reference>
<keyword evidence="1" id="KW-1133">Transmembrane helix</keyword>
<gene>
    <name evidence="2" type="ORF">P8625_06170</name>
</gene>
<feature type="transmembrane region" description="Helical" evidence="1">
    <location>
        <begin position="93"/>
        <end position="113"/>
    </location>
</feature>
<accession>A0ABY8L5Q1</accession>
<proteinExistence type="predicted"/>
<evidence type="ECO:0008006" key="4">
    <source>
        <dbReference type="Google" id="ProtNLM"/>
    </source>
</evidence>
<dbReference type="Proteomes" id="UP001232001">
    <property type="component" value="Chromosome"/>
</dbReference>
<feature type="transmembrane region" description="Helical" evidence="1">
    <location>
        <begin position="67"/>
        <end position="87"/>
    </location>
</feature>
<evidence type="ECO:0000313" key="3">
    <source>
        <dbReference type="Proteomes" id="UP001232001"/>
    </source>
</evidence>
<organism evidence="2 3">
    <name type="scientific">Tenacibaculum tangerinum</name>
    <dbReference type="NCBI Taxonomy" id="3038772"/>
    <lineage>
        <taxon>Bacteria</taxon>
        <taxon>Pseudomonadati</taxon>
        <taxon>Bacteroidota</taxon>
        <taxon>Flavobacteriia</taxon>
        <taxon>Flavobacteriales</taxon>
        <taxon>Flavobacteriaceae</taxon>
        <taxon>Tenacibaculum</taxon>
    </lineage>
</organism>
<protein>
    <recommendedName>
        <fullName evidence="4">Magnesium citrate secondary transporter</fullName>
    </recommendedName>
</protein>
<keyword evidence="3" id="KW-1185">Reference proteome</keyword>
<evidence type="ECO:0000313" key="2">
    <source>
        <dbReference type="EMBL" id="WGH76737.1"/>
    </source>
</evidence>
<keyword evidence="1" id="KW-0812">Transmembrane</keyword>
<name>A0ABY8L5Q1_9FLAO</name>
<dbReference type="RefSeq" id="WP_279652597.1">
    <property type="nucleotide sequence ID" value="NZ_CP122539.1"/>
</dbReference>
<feature type="transmembrane region" description="Helical" evidence="1">
    <location>
        <begin position="7"/>
        <end position="24"/>
    </location>
</feature>